<keyword evidence="5" id="KW-1185">Reference proteome</keyword>
<keyword evidence="1" id="KW-1133">Transmembrane helix</keyword>
<feature type="transmembrane region" description="Helical" evidence="1">
    <location>
        <begin position="69"/>
        <end position="87"/>
    </location>
</feature>
<dbReference type="AlphaFoldDB" id="A0A2T0XG43"/>
<evidence type="ECO:0000259" key="3">
    <source>
        <dbReference type="Pfam" id="PF13194"/>
    </source>
</evidence>
<dbReference type="Proteomes" id="UP000238308">
    <property type="component" value="Unassembled WGS sequence"/>
</dbReference>
<dbReference type="Pfam" id="PF13194">
    <property type="entry name" value="DUF4010"/>
    <property type="match status" value="1"/>
</dbReference>
<organism evidence="4 5">
    <name type="scientific">Jezberella montanilacus</name>
    <dbReference type="NCBI Taxonomy" id="323426"/>
    <lineage>
        <taxon>Bacteria</taxon>
        <taxon>Pseudomonadati</taxon>
        <taxon>Pseudomonadota</taxon>
        <taxon>Betaproteobacteria</taxon>
        <taxon>Burkholderiales</taxon>
        <taxon>Alcaligenaceae</taxon>
        <taxon>Jezberella</taxon>
    </lineage>
</organism>
<feature type="transmembrane region" description="Helical" evidence="1">
    <location>
        <begin position="211"/>
        <end position="231"/>
    </location>
</feature>
<feature type="transmembrane region" description="Helical" evidence="1">
    <location>
        <begin position="182"/>
        <end position="199"/>
    </location>
</feature>
<evidence type="ECO:0000313" key="5">
    <source>
        <dbReference type="Proteomes" id="UP000238308"/>
    </source>
</evidence>
<keyword evidence="1" id="KW-0472">Membrane</keyword>
<protein>
    <submittedName>
        <fullName evidence="4">Uncharacterized membrane protein (DUF4010 family)</fullName>
    </submittedName>
</protein>
<dbReference type="Pfam" id="PF02308">
    <property type="entry name" value="MgtC"/>
    <property type="match status" value="1"/>
</dbReference>
<feature type="transmembrane region" description="Helical" evidence="1">
    <location>
        <begin position="277"/>
        <end position="294"/>
    </location>
</feature>
<feature type="transmembrane region" description="Helical" evidence="1">
    <location>
        <begin position="99"/>
        <end position="116"/>
    </location>
</feature>
<feature type="transmembrane region" description="Helical" evidence="1">
    <location>
        <begin position="243"/>
        <end position="265"/>
    </location>
</feature>
<accession>A0A2T0XG43</accession>
<feature type="transmembrane region" description="Helical" evidence="1">
    <location>
        <begin position="374"/>
        <end position="395"/>
    </location>
</feature>
<evidence type="ECO:0000259" key="2">
    <source>
        <dbReference type="Pfam" id="PF02308"/>
    </source>
</evidence>
<dbReference type="EMBL" id="PVTV01000013">
    <property type="protein sequence ID" value="PRY97914.1"/>
    <property type="molecule type" value="Genomic_DNA"/>
</dbReference>
<dbReference type="OrthoDB" id="9813718at2"/>
<feature type="transmembrane region" description="Helical" evidence="1">
    <location>
        <begin position="12"/>
        <end position="31"/>
    </location>
</feature>
<gene>
    <name evidence="4" type="ORF">BCM14_1627</name>
</gene>
<feature type="domain" description="DUF4010" evidence="3">
    <location>
        <begin position="189"/>
        <end position="397"/>
    </location>
</feature>
<name>A0A2T0XG43_9BURK</name>
<feature type="transmembrane region" description="Helical" evidence="1">
    <location>
        <begin position="407"/>
        <end position="423"/>
    </location>
</feature>
<sequence length="424" mass="45277">MHLSDLKFLAWMPMDGIQIFAVLFLTFLIGLQREGHKGSAQPFSFGGVRTYPIIGLVGFAASVLAGQNLALVFIGFGIVAAFLLMAYWRKVSASEYTGATSELIGLATYLIGPLVYHDQLWIATAITVASVLLLELKEFLEGLAKKIEAADILAFTKFLLLSAVILPVLPNHAYTDFQINPFATWLVVVAVSGVSYASYVLQRVAKGHGGILLTALLGGAYSSTITTVVLARRSRTTMQDRVFSGGVLMASGMMYGRVAILLAIFNHDLMMRLAGPFVALAGIAIAGGFIWARTDSSQNIETPETSSVKNPLETQTAFIFAGLFIVMIVATYFAVRYLGAAGMYALAAVMGVTDVDPFIMSLTQTASNLAPTVVTANAILIATASNNLVKGVYAYTLASRKTASQSLIFLIALALLGLLPLLFS</sequence>
<comment type="caution">
    <text evidence="4">The sequence shown here is derived from an EMBL/GenBank/DDBJ whole genome shotgun (WGS) entry which is preliminary data.</text>
</comment>
<feature type="transmembrane region" description="Helical" evidence="1">
    <location>
        <begin position="314"/>
        <end position="335"/>
    </location>
</feature>
<dbReference type="RefSeq" id="WP_106227493.1">
    <property type="nucleotide sequence ID" value="NZ_PVTV01000013.1"/>
</dbReference>
<proteinExistence type="predicted"/>
<evidence type="ECO:0000313" key="4">
    <source>
        <dbReference type="EMBL" id="PRY97914.1"/>
    </source>
</evidence>
<feature type="transmembrane region" description="Helical" evidence="1">
    <location>
        <begin position="43"/>
        <end position="63"/>
    </location>
</feature>
<dbReference type="PANTHER" id="PTHR39084:SF1">
    <property type="entry name" value="DUF4010 DOMAIN-CONTAINING PROTEIN"/>
    <property type="match status" value="1"/>
</dbReference>
<dbReference type="PANTHER" id="PTHR39084">
    <property type="entry name" value="MEMBRANE PROTEIN-RELATED"/>
    <property type="match status" value="1"/>
</dbReference>
<dbReference type="InterPro" id="IPR049177">
    <property type="entry name" value="MgtC_SapB_SrpB_YhiD_N"/>
</dbReference>
<evidence type="ECO:0000256" key="1">
    <source>
        <dbReference type="SAM" id="Phobius"/>
    </source>
</evidence>
<keyword evidence="1" id="KW-0812">Transmembrane</keyword>
<feature type="transmembrane region" description="Helical" evidence="1">
    <location>
        <begin position="152"/>
        <end position="170"/>
    </location>
</feature>
<reference evidence="4 5" key="1">
    <citation type="submission" date="2018-03" db="EMBL/GenBank/DDBJ databases">
        <title>Genomic Encyclopedia of Type Strains, Phase III (KMG-III): the genomes of soil and plant-associated and newly described type strains.</title>
        <authorList>
            <person name="Whitman W."/>
        </authorList>
    </citation>
    <scope>NUCLEOTIDE SEQUENCE [LARGE SCALE GENOMIC DNA]</scope>
    <source>
        <strain evidence="4 5">MWH-P2sevCIIIb</strain>
    </source>
</reference>
<dbReference type="InterPro" id="IPR025105">
    <property type="entry name" value="DUF4010"/>
</dbReference>
<feature type="domain" description="MgtC/SapB/SrpB/YhiD N-terminal" evidence="2">
    <location>
        <begin position="21"/>
        <end position="141"/>
    </location>
</feature>